<keyword evidence="1" id="KW-0472">Membrane</keyword>
<name>A0AAE3E760_9FIRM</name>
<gene>
    <name evidence="2" type="ORF">LKD48_12500</name>
</gene>
<feature type="transmembrane region" description="Helical" evidence="1">
    <location>
        <begin position="174"/>
        <end position="196"/>
    </location>
</feature>
<accession>A0AAE3E760</accession>
<sequence>MDSMRRMNAYVKLNFQRCLSQGKTLVICICLAVFFYLYFGDVRGGLMESGQKIGIMEMFLVVTNNMYTSFTIWIGFVLIICDIPYRDDGVYQYLLRTSRRSWLWGQIVYIVAITVIYFAYIFLLLLLLIVPQVTFQTAWTTTFVKMINAPFGYGISNYFSFPVSVMRQTTALQLFGRCIVLCLMIGMATGFLTMMLHMLWPSGPGIAIGGIGIAMDYWATVVRVGVTSKYLLFISPFSMSRVGNLSTTAFNRVNPTFSYACLFLAGMILVPLAVMNLKIGRYDYS</sequence>
<dbReference type="EMBL" id="JAJEQN010000035">
    <property type="protein sequence ID" value="MCC2222441.1"/>
    <property type="molecule type" value="Genomic_DNA"/>
</dbReference>
<feature type="transmembrane region" description="Helical" evidence="1">
    <location>
        <begin position="217"/>
        <end position="237"/>
    </location>
</feature>
<feature type="transmembrane region" description="Helical" evidence="1">
    <location>
        <begin position="257"/>
        <end position="277"/>
    </location>
</feature>
<feature type="transmembrane region" description="Helical" evidence="1">
    <location>
        <begin position="102"/>
        <end position="130"/>
    </location>
</feature>
<proteinExistence type="predicted"/>
<comment type="caution">
    <text evidence="2">The sequence shown here is derived from an EMBL/GenBank/DDBJ whole genome shotgun (WGS) entry which is preliminary data.</text>
</comment>
<evidence type="ECO:0000313" key="3">
    <source>
        <dbReference type="Proteomes" id="UP001198200"/>
    </source>
</evidence>
<reference evidence="2 3" key="1">
    <citation type="submission" date="2021-10" db="EMBL/GenBank/DDBJ databases">
        <title>Anaerobic single-cell dispensing facilitates the cultivation of human gut bacteria.</title>
        <authorList>
            <person name="Afrizal A."/>
        </authorList>
    </citation>
    <scope>NUCLEOTIDE SEQUENCE [LARGE SCALE GENOMIC DNA]</scope>
    <source>
        <strain evidence="2 3">CLA-AA-H224</strain>
    </source>
</reference>
<evidence type="ECO:0008006" key="4">
    <source>
        <dbReference type="Google" id="ProtNLM"/>
    </source>
</evidence>
<evidence type="ECO:0000256" key="1">
    <source>
        <dbReference type="SAM" id="Phobius"/>
    </source>
</evidence>
<dbReference type="Proteomes" id="UP001198200">
    <property type="component" value="Unassembled WGS sequence"/>
</dbReference>
<dbReference type="AlphaFoldDB" id="A0AAE3E760"/>
<keyword evidence="1" id="KW-1133">Transmembrane helix</keyword>
<feature type="transmembrane region" description="Helical" evidence="1">
    <location>
        <begin position="59"/>
        <end position="81"/>
    </location>
</feature>
<evidence type="ECO:0000313" key="2">
    <source>
        <dbReference type="EMBL" id="MCC2222441.1"/>
    </source>
</evidence>
<organism evidence="2 3">
    <name type="scientific">Anthropogastromicrobium aceti</name>
    <dbReference type="NCBI Taxonomy" id="2981768"/>
    <lineage>
        <taxon>Bacteria</taxon>
        <taxon>Bacillati</taxon>
        <taxon>Bacillota</taxon>
        <taxon>Clostridia</taxon>
        <taxon>Lachnospirales</taxon>
        <taxon>Lachnospiraceae</taxon>
        <taxon>Anthropogastromicrobium</taxon>
    </lineage>
</organism>
<keyword evidence="1" id="KW-0812">Transmembrane</keyword>
<dbReference type="RefSeq" id="WP_227100989.1">
    <property type="nucleotide sequence ID" value="NZ_JAJEQN010000035.1"/>
</dbReference>
<keyword evidence="3" id="KW-1185">Reference proteome</keyword>
<protein>
    <recommendedName>
        <fullName evidence="4">ABC-2 family transporter protein</fullName>
    </recommendedName>
</protein>
<feature type="transmembrane region" description="Helical" evidence="1">
    <location>
        <begin position="21"/>
        <end position="39"/>
    </location>
</feature>